<organism evidence="2 3">
    <name type="scientific">Antiquaquibacter oligotrophicus</name>
    <dbReference type="NCBI Taxonomy" id="2880260"/>
    <lineage>
        <taxon>Bacteria</taxon>
        <taxon>Bacillati</taxon>
        <taxon>Actinomycetota</taxon>
        <taxon>Actinomycetes</taxon>
        <taxon>Micrococcales</taxon>
        <taxon>Microbacteriaceae</taxon>
        <taxon>Antiquaquibacter</taxon>
    </lineage>
</organism>
<reference evidence="2 3" key="1">
    <citation type="submission" date="2023-04" db="EMBL/GenBank/DDBJ databases">
        <title>Genome Encyclopedia of Bacteria and Archaea VI: Functional Genomics of Type Strains.</title>
        <authorList>
            <person name="Whitman W."/>
        </authorList>
    </citation>
    <scope>NUCLEOTIDE SEQUENCE [LARGE SCALE GENOMIC DNA]</scope>
    <source>
        <strain evidence="2 3">SG_E_30_P1</strain>
    </source>
</reference>
<comment type="caution">
    <text evidence="2">The sequence shown here is derived from an EMBL/GenBank/DDBJ whole genome shotgun (WGS) entry which is preliminary data.</text>
</comment>
<keyword evidence="1" id="KW-0472">Membrane</keyword>
<accession>A0ABT6KPU9</accession>
<keyword evidence="1" id="KW-1133">Transmembrane helix</keyword>
<evidence type="ECO:0000313" key="3">
    <source>
        <dbReference type="Proteomes" id="UP001160142"/>
    </source>
</evidence>
<keyword evidence="1" id="KW-0812">Transmembrane</keyword>
<keyword evidence="3" id="KW-1185">Reference proteome</keyword>
<dbReference type="Proteomes" id="UP001160142">
    <property type="component" value="Unassembled WGS sequence"/>
</dbReference>
<feature type="transmembrane region" description="Helical" evidence="1">
    <location>
        <begin position="50"/>
        <end position="76"/>
    </location>
</feature>
<dbReference type="RefSeq" id="WP_322134310.1">
    <property type="nucleotide sequence ID" value="NZ_CP085036.1"/>
</dbReference>
<gene>
    <name evidence="2" type="ORF">M2152_002199</name>
</gene>
<protein>
    <submittedName>
        <fullName evidence="2">Uncharacterized protein</fullName>
    </submittedName>
</protein>
<name>A0ABT6KPU9_9MICO</name>
<sequence length="202" mass="21926">MDRRISSQSMDRALGWTGLLVALALAVPGSAVIALRVASQYRESTAKGDAALATVLVVVGGLIAIASLVAAGILMWRHTLVRRVARRTDGLSYFGTNVGEFASSVEALGVTWGHGRPYVLNVNEAGVSLWRGSRGERDPALILWWDDMRSVEFSTLRAIGKPFFEVGFGAKQGILKVALDRQSLPKRRIPDFVDALQTLHQV</sequence>
<proteinExistence type="predicted"/>
<dbReference type="EMBL" id="JARXVQ010000001">
    <property type="protein sequence ID" value="MDH6182017.1"/>
    <property type="molecule type" value="Genomic_DNA"/>
</dbReference>
<evidence type="ECO:0000313" key="2">
    <source>
        <dbReference type="EMBL" id="MDH6182017.1"/>
    </source>
</evidence>
<evidence type="ECO:0000256" key="1">
    <source>
        <dbReference type="SAM" id="Phobius"/>
    </source>
</evidence>